<feature type="compositionally biased region" description="Polar residues" evidence="8">
    <location>
        <begin position="526"/>
        <end position="546"/>
    </location>
</feature>
<dbReference type="AlphaFoldDB" id="A0A7C9P9S9"/>
<feature type="compositionally biased region" description="Basic and acidic residues" evidence="8">
    <location>
        <begin position="476"/>
        <end position="496"/>
    </location>
</feature>
<dbReference type="InterPro" id="IPR011545">
    <property type="entry name" value="DEAD/DEAH_box_helicase_dom"/>
</dbReference>
<sequence>MSFSELGLDPLILKSVLAAGYENATPVQQKAIPAALSGGDLLVSSHTGSGKTAAFLLPSIQRLLTESTGKGMGPRVLVLTPTRELALQVEKAAMTYGKDMRRFRTACLVGGSPYGLQLKRLSQPVDVVVATPGRLIDHLERGKIDFSRLEVLVLDEADRMLDMGFVDDIKSIAARCPKERQTLLFSATLDGVVGNLARELTRDAQRIEIAAVPMQESKIEQRLLFADNMDHKNRLLDALLRGVEMTQAIVFASTKRSTEEISDLLAESGFASDALHGDMQQGQRNRALQRLREGRTKVLVATDVAARGIDVAGISHVINFDLPRQAEDYVHRIGRTGRAGRTGIAVSFAGMREGGLVKNIERYTGNRIEVHTLPGLEPTQKPSAGRPPAGRPSSSGRPRTNNAPRSGAGEKRSFGDRSEPRSYGDRPPRGDSRDNRDRGYRADARPAPSGDRPARSDAPPRGNRFEGAPRTPYADRPPRNEGFRGADAPRESKPEVDGNSVAYWEKRERDAKTKAAAPRGGYGDRGNSSRPSSGQPSNAQPRSYGTDNRGGGSARVGVRGRFKD</sequence>
<feature type="compositionally biased region" description="Low complexity" evidence="8">
    <location>
        <begin position="382"/>
        <end position="399"/>
    </location>
</feature>
<comment type="similarity">
    <text evidence="5 7">Belongs to the DEAD box helicase family.</text>
</comment>
<dbReference type="SUPFAM" id="SSF52540">
    <property type="entry name" value="P-loop containing nucleoside triphosphate hydrolases"/>
    <property type="match status" value="1"/>
</dbReference>
<keyword evidence="4 7" id="KW-0067">ATP-binding</keyword>
<dbReference type="InterPro" id="IPR000629">
    <property type="entry name" value="RNA-helicase_DEAD-box_CS"/>
</dbReference>
<dbReference type="InterPro" id="IPR014014">
    <property type="entry name" value="RNA_helicase_DEAD_Q_motif"/>
</dbReference>
<dbReference type="Gene3D" id="3.40.50.300">
    <property type="entry name" value="P-loop containing nucleotide triphosphate hydrolases"/>
    <property type="match status" value="2"/>
</dbReference>
<evidence type="ECO:0000259" key="11">
    <source>
        <dbReference type="PROSITE" id="PS51195"/>
    </source>
</evidence>
<dbReference type="EMBL" id="JAAFGW010000302">
    <property type="protein sequence ID" value="NDP49552.1"/>
    <property type="molecule type" value="Genomic_DNA"/>
</dbReference>
<dbReference type="GO" id="GO:0016787">
    <property type="term" value="F:hydrolase activity"/>
    <property type="evidence" value="ECO:0007669"/>
    <property type="project" value="UniProtKB-KW"/>
</dbReference>
<keyword evidence="3 7" id="KW-0347">Helicase</keyword>
<evidence type="ECO:0000256" key="8">
    <source>
        <dbReference type="SAM" id="MobiDB-lite"/>
    </source>
</evidence>
<evidence type="ECO:0000256" key="3">
    <source>
        <dbReference type="ARBA" id="ARBA00022806"/>
    </source>
</evidence>
<evidence type="ECO:0000313" key="13">
    <source>
        <dbReference type="Proteomes" id="UP000483432"/>
    </source>
</evidence>
<accession>A0A7C9P9S9</accession>
<dbReference type="Proteomes" id="UP000483432">
    <property type="component" value="Unassembled WGS sequence"/>
</dbReference>
<feature type="domain" description="Helicase ATP-binding" evidence="9">
    <location>
        <begin position="32"/>
        <end position="207"/>
    </location>
</feature>
<dbReference type="GO" id="GO:0003676">
    <property type="term" value="F:nucleic acid binding"/>
    <property type="evidence" value="ECO:0007669"/>
    <property type="project" value="InterPro"/>
</dbReference>
<comment type="caution">
    <text evidence="12">The sequence shown here is derived from an EMBL/GenBank/DDBJ whole genome shotgun (WGS) entry which is preliminary data.</text>
</comment>
<dbReference type="InterPro" id="IPR050079">
    <property type="entry name" value="DEAD_box_RNA_helicase"/>
</dbReference>
<evidence type="ECO:0000313" key="12">
    <source>
        <dbReference type="EMBL" id="NDP49552.1"/>
    </source>
</evidence>
<dbReference type="InterPro" id="IPR001650">
    <property type="entry name" value="Helicase_C-like"/>
</dbReference>
<dbReference type="Pfam" id="PF00270">
    <property type="entry name" value="DEAD"/>
    <property type="match status" value="1"/>
</dbReference>
<dbReference type="InterPro" id="IPR044742">
    <property type="entry name" value="DEAD/DEAH_RhlB"/>
</dbReference>
<dbReference type="SMART" id="SM00490">
    <property type="entry name" value="HELICc"/>
    <property type="match status" value="1"/>
</dbReference>
<proteinExistence type="inferred from homology"/>
<dbReference type="SMART" id="SM00487">
    <property type="entry name" value="DEXDc"/>
    <property type="match status" value="1"/>
</dbReference>
<reference evidence="12 13" key="1">
    <citation type="submission" date="2019-09" db="EMBL/GenBank/DDBJ databases">
        <title>H2 Metabolism Revealed by Metagenomic Analysis in Subglacial Sediment of East Antarctica.</title>
        <authorList>
            <person name="Yang Z."/>
            <person name="Zhang Y."/>
            <person name="Lv Y."/>
            <person name="Yan W."/>
            <person name="Xiao X."/>
            <person name="Sun B."/>
            <person name="Ma H."/>
        </authorList>
    </citation>
    <scope>NUCLEOTIDE SEQUENCE [LARGE SCALE GENOMIC DNA]</scope>
    <source>
        <strain evidence="12">Bin2_2</strain>
    </source>
</reference>
<dbReference type="GO" id="GO:0005524">
    <property type="term" value="F:ATP binding"/>
    <property type="evidence" value="ECO:0007669"/>
    <property type="project" value="UniProtKB-KW"/>
</dbReference>
<feature type="short sequence motif" description="Q motif" evidence="6">
    <location>
        <begin position="1"/>
        <end position="29"/>
    </location>
</feature>
<dbReference type="PROSITE" id="PS51195">
    <property type="entry name" value="Q_MOTIF"/>
    <property type="match status" value="1"/>
</dbReference>
<dbReference type="CDD" id="cd00268">
    <property type="entry name" value="DEADc"/>
    <property type="match status" value="1"/>
</dbReference>
<dbReference type="PROSITE" id="PS51194">
    <property type="entry name" value="HELICASE_CTER"/>
    <property type="match status" value="1"/>
</dbReference>
<dbReference type="InterPro" id="IPR027417">
    <property type="entry name" value="P-loop_NTPase"/>
</dbReference>
<dbReference type="GO" id="GO:0005829">
    <property type="term" value="C:cytosol"/>
    <property type="evidence" value="ECO:0007669"/>
    <property type="project" value="TreeGrafter"/>
</dbReference>
<dbReference type="PROSITE" id="PS51192">
    <property type="entry name" value="HELICASE_ATP_BIND_1"/>
    <property type="match status" value="1"/>
</dbReference>
<protein>
    <submittedName>
        <fullName evidence="12">DEAD/DEAH box helicase</fullName>
    </submittedName>
</protein>
<dbReference type="PANTHER" id="PTHR47959">
    <property type="entry name" value="ATP-DEPENDENT RNA HELICASE RHLE-RELATED"/>
    <property type="match status" value="1"/>
</dbReference>
<evidence type="ECO:0000259" key="9">
    <source>
        <dbReference type="PROSITE" id="PS51192"/>
    </source>
</evidence>
<evidence type="ECO:0000256" key="1">
    <source>
        <dbReference type="ARBA" id="ARBA00022741"/>
    </source>
</evidence>
<feature type="region of interest" description="Disordered" evidence="8">
    <location>
        <begin position="371"/>
        <end position="564"/>
    </location>
</feature>
<feature type="domain" description="Helicase C-terminal" evidence="10">
    <location>
        <begin position="235"/>
        <end position="384"/>
    </location>
</feature>
<keyword evidence="2 7" id="KW-0378">Hydrolase</keyword>
<dbReference type="InterPro" id="IPR014001">
    <property type="entry name" value="Helicase_ATP-bd"/>
</dbReference>
<feature type="compositionally biased region" description="Basic and acidic residues" evidence="8">
    <location>
        <begin position="504"/>
        <end position="513"/>
    </location>
</feature>
<name>A0A7C9P9S9_9PROT</name>
<dbReference type="GO" id="GO:0003724">
    <property type="term" value="F:RNA helicase activity"/>
    <property type="evidence" value="ECO:0007669"/>
    <property type="project" value="InterPro"/>
</dbReference>
<organism evidence="12 13">
    <name type="scientific">Sulfuriferula multivorans</name>
    <dbReference type="NCBI Taxonomy" id="1559896"/>
    <lineage>
        <taxon>Bacteria</taxon>
        <taxon>Pseudomonadati</taxon>
        <taxon>Pseudomonadota</taxon>
        <taxon>Betaproteobacteria</taxon>
        <taxon>Nitrosomonadales</taxon>
        <taxon>Sulfuricellaceae</taxon>
        <taxon>Sulfuriferula</taxon>
    </lineage>
</organism>
<dbReference type="PROSITE" id="PS00039">
    <property type="entry name" value="DEAD_ATP_HELICASE"/>
    <property type="match status" value="1"/>
</dbReference>
<feature type="compositionally biased region" description="Basic and acidic residues" evidence="8">
    <location>
        <begin position="408"/>
        <end position="444"/>
    </location>
</feature>
<evidence type="ECO:0000259" key="10">
    <source>
        <dbReference type="PROSITE" id="PS51194"/>
    </source>
</evidence>
<dbReference type="PANTHER" id="PTHR47959:SF17">
    <property type="entry name" value="ATP-DEPENDENT RNA HELICASE DEAD BOX FAMILY"/>
    <property type="match status" value="1"/>
</dbReference>
<dbReference type="CDD" id="cd18787">
    <property type="entry name" value="SF2_C_DEAD"/>
    <property type="match status" value="1"/>
</dbReference>
<feature type="domain" description="DEAD-box RNA helicase Q" evidence="11">
    <location>
        <begin position="1"/>
        <end position="29"/>
    </location>
</feature>
<keyword evidence="1 7" id="KW-0547">Nucleotide-binding</keyword>
<evidence type="ECO:0000256" key="6">
    <source>
        <dbReference type="PROSITE-ProRule" id="PRU00552"/>
    </source>
</evidence>
<evidence type="ECO:0000256" key="5">
    <source>
        <dbReference type="ARBA" id="ARBA00038437"/>
    </source>
</evidence>
<evidence type="ECO:0000256" key="7">
    <source>
        <dbReference type="RuleBase" id="RU000492"/>
    </source>
</evidence>
<evidence type="ECO:0000256" key="2">
    <source>
        <dbReference type="ARBA" id="ARBA00022801"/>
    </source>
</evidence>
<evidence type="ECO:0000256" key="4">
    <source>
        <dbReference type="ARBA" id="ARBA00022840"/>
    </source>
</evidence>
<dbReference type="Pfam" id="PF00271">
    <property type="entry name" value="Helicase_C"/>
    <property type="match status" value="1"/>
</dbReference>
<gene>
    <name evidence="12" type="ORF">GZ085_14425</name>
</gene>